<feature type="domain" description="Class II aldolase/adducin N-terminal" evidence="7">
    <location>
        <begin position="26"/>
        <end position="212"/>
    </location>
</feature>
<evidence type="ECO:0000256" key="3">
    <source>
        <dbReference type="ARBA" id="ARBA00022833"/>
    </source>
</evidence>
<sequence>MQVCLNYNRCSIRSAVMPSDFETIARELIEIGHLFHQRGWVPATSGNFSARLDDGSLAITASGRHKGRLDLEDILHTDADGNTDELQRPSDESLLHILLYQRLPEINAVLHPHTVNATLLSRLHQTHLSLQDYELLKTFAGIDSHDCQVRVPIFANDQDIARLANRVDRYIDANPDLVGFLIQGHGFYTWGESIDEAIRHVEAFEFMFECEMRLLSVRSS</sequence>
<dbReference type="HAMAP" id="MF_01677">
    <property type="entry name" value="Salvage_MtnB"/>
    <property type="match status" value="1"/>
</dbReference>
<dbReference type="GO" id="GO:0016832">
    <property type="term" value="F:aldehyde-lyase activity"/>
    <property type="evidence" value="ECO:0007669"/>
    <property type="project" value="TreeGrafter"/>
</dbReference>
<dbReference type="AlphaFoldDB" id="G2DF67"/>
<evidence type="ECO:0000313" key="8">
    <source>
        <dbReference type="EMBL" id="EGV50759.1"/>
    </source>
</evidence>
<evidence type="ECO:0000256" key="6">
    <source>
        <dbReference type="HAMAP-Rule" id="MF_01677"/>
    </source>
</evidence>
<evidence type="ECO:0000256" key="1">
    <source>
        <dbReference type="ARBA" id="ARBA00022605"/>
    </source>
</evidence>
<dbReference type="SMART" id="SM01007">
    <property type="entry name" value="Aldolase_II"/>
    <property type="match status" value="1"/>
</dbReference>
<dbReference type="PANTHER" id="PTHR22789:SF0">
    <property type="entry name" value="3-OXO-TETRONATE 4-PHOSPHATE DECARBOXYLASE-RELATED"/>
    <property type="match status" value="1"/>
</dbReference>
<evidence type="ECO:0000256" key="2">
    <source>
        <dbReference type="ARBA" id="ARBA00022723"/>
    </source>
</evidence>
<feature type="binding site" evidence="6">
    <location>
        <position position="111"/>
    </location>
    <ligand>
        <name>Zn(2+)</name>
        <dbReference type="ChEBI" id="CHEBI:29105"/>
    </ligand>
</feature>
<reference evidence="8" key="1">
    <citation type="journal article" date="2011" name="ISME J.">
        <title>The endosymbionts of the deep-sea tubeworms Riftia pachyptila and Tevnia jerichonana share an identical physiology as revealed by proteogenomic analyses.</title>
        <authorList>
            <person name="Gardebrecht A."/>
            <person name="Markert S."/>
            <person name="Felbeck H."/>
            <person name="Thuermer A."/>
            <person name="Albrecht D."/>
            <person name="Wollherr A."/>
            <person name="Kabisch J."/>
            <person name="Lehmann R."/>
            <person name="Daniel R."/>
            <person name="Liesegang H."/>
            <person name="Hecker M."/>
            <person name="Sievert S.M."/>
            <person name="Schweder T."/>
        </authorList>
    </citation>
    <scope>NUCLEOTIDE SEQUENCE [LARGE SCALE GENOMIC DNA]</scope>
</reference>
<dbReference type="GO" id="GO:0019323">
    <property type="term" value="P:pentose catabolic process"/>
    <property type="evidence" value="ECO:0007669"/>
    <property type="project" value="TreeGrafter"/>
</dbReference>
<dbReference type="InterPro" id="IPR017714">
    <property type="entry name" value="MethylthioRu-1-P_deHdtase_MtnB"/>
</dbReference>
<gene>
    <name evidence="6 8" type="primary">mtnB</name>
    <name evidence="8" type="ORF">Rifp1Sym_cl00220</name>
</gene>
<comment type="pathway">
    <text evidence="6">Amino-acid biosynthesis; L-methionine biosynthesis via salvage pathway; L-methionine from S-methyl-5-thio-alpha-D-ribose 1-phosphate: step 2/6.</text>
</comment>
<keyword evidence="2 6" id="KW-0479">Metal-binding</keyword>
<protein>
    <recommendedName>
        <fullName evidence="6">Methylthioribulose-1-phosphate dehydratase</fullName>
        <shortName evidence="6">MTRu-1-P dehydratase</shortName>
        <ecNumber evidence="6">4.2.1.109</ecNumber>
    </recommendedName>
</protein>
<dbReference type="SUPFAM" id="SSF53639">
    <property type="entry name" value="AraD/HMP-PK domain-like"/>
    <property type="match status" value="1"/>
</dbReference>
<comment type="cofactor">
    <cofactor evidence="6">
        <name>Zn(2+)</name>
        <dbReference type="ChEBI" id="CHEBI:29105"/>
    </cofactor>
    <text evidence="6">Binds 1 zinc ion per subunit.</text>
</comment>
<evidence type="ECO:0000313" key="9">
    <source>
        <dbReference type="Proteomes" id="UP000004491"/>
    </source>
</evidence>
<dbReference type="InterPro" id="IPR036409">
    <property type="entry name" value="Aldolase_II/adducin_N_sf"/>
</dbReference>
<comment type="similarity">
    <text evidence="6">Belongs to the aldolase class II family. MtnB subfamily.</text>
</comment>
<evidence type="ECO:0000256" key="5">
    <source>
        <dbReference type="ARBA" id="ARBA00023239"/>
    </source>
</evidence>
<dbReference type="GO" id="GO:0046570">
    <property type="term" value="F:methylthioribulose 1-phosphate dehydratase activity"/>
    <property type="evidence" value="ECO:0007669"/>
    <property type="project" value="UniProtKB-UniRule"/>
</dbReference>
<dbReference type="GO" id="GO:0008270">
    <property type="term" value="F:zinc ion binding"/>
    <property type="evidence" value="ECO:0007669"/>
    <property type="project" value="UniProtKB-UniRule"/>
</dbReference>
<dbReference type="PATRIC" id="fig|1048808.3.peg.2273"/>
<dbReference type="PANTHER" id="PTHR22789">
    <property type="entry name" value="FUCULOSE PHOSPHATE ALDOLASE"/>
    <property type="match status" value="1"/>
</dbReference>
<dbReference type="Gene3D" id="3.40.225.10">
    <property type="entry name" value="Class II aldolase/adducin N-terminal domain"/>
    <property type="match status" value="1"/>
</dbReference>
<dbReference type="EMBL" id="AFOC01000065">
    <property type="protein sequence ID" value="EGV50759.1"/>
    <property type="molecule type" value="Genomic_DNA"/>
</dbReference>
<keyword evidence="3 6" id="KW-0862">Zinc</keyword>
<keyword evidence="9" id="KW-1185">Reference proteome</keyword>
<keyword evidence="1 6" id="KW-0028">Amino-acid biosynthesis</keyword>
<name>G2DF67_9GAMM</name>
<proteinExistence type="inferred from homology"/>
<comment type="catalytic activity">
    <reaction evidence="6">
        <text>5-(methylsulfanyl)-D-ribulose 1-phosphate = 5-methylsulfanyl-2,3-dioxopentyl phosphate + H2O</text>
        <dbReference type="Rhea" id="RHEA:15549"/>
        <dbReference type="ChEBI" id="CHEBI:15377"/>
        <dbReference type="ChEBI" id="CHEBI:58548"/>
        <dbReference type="ChEBI" id="CHEBI:58828"/>
        <dbReference type="EC" id="4.2.1.109"/>
    </reaction>
</comment>
<evidence type="ECO:0000256" key="4">
    <source>
        <dbReference type="ARBA" id="ARBA00023167"/>
    </source>
</evidence>
<dbReference type="Pfam" id="PF00596">
    <property type="entry name" value="Aldolase_II"/>
    <property type="match status" value="1"/>
</dbReference>
<dbReference type="GO" id="GO:0005829">
    <property type="term" value="C:cytosol"/>
    <property type="evidence" value="ECO:0007669"/>
    <property type="project" value="TreeGrafter"/>
</dbReference>
<dbReference type="Proteomes" id="UP000004491">
    <property type="component" value="Unassembled WGS sequence"/>
</dbReference>
<dbReference type="EC" id="4.2.1.109" evidence="6"/>
<feature type="binding site" evidence="6">
    <location>
        <position position="113"/>
    </location>
    <ligand>
        <name>Zn(2+)</name>
        <dbReference type="ChEBI" id="CHEBI:29105"/>
    </ligand>
</feature>
<keyword evidence="4 6" id="KW-0486">Methionine biosynthesis</keyword>
<dbReference type="UniPathway" id="UPA00904">
    <property type="reaction ID" value="UER00875"/>
</dbReference>
<keyword evidence="5 6" id="KW-0456">Lyase</keyword>
<dbReference type="InterPro" id="IPR001303">
    <property type="entry name" value="Aldolase_II/adducin_N"/>
</dbReference>
<organism evidence="8 9">
    <name type="scientific">endosymbiont of Riftia pachyptila</name>
    <name type="common">vent Ph05</name>
    <dbReference type="NCBI Taxonomy" id="1048808"/>
    <lineage>
        <taxon>Bacteria</taxon>
        <taxon>Pseudomonadati</taxon>
        <taxon>Pseudomonadota</taxon>
        <taxon>Gammaproteobacteria</taxon>
        <taxon>sulfur-oxidizing symbionts</taxon>
    </lineage>
</organism>
<comment type="caution">
    <text evidence="8">The sequence shown here is derived from an EMBL/GenBank/DDBJ whole genome shotgun (WGS) entry which is preliminary data.</text>
</comment>
<dbReference type="NCBIfam" id="NF006672">
    <property type="entry name" value="PRK09220.1"/>
    <property type="match status" value="1"/>
</dbReference>
<evidence type="ECO:0000259" key="7">
    <source>
        <dbReference type="SMART" id="SM01007"/>
    </source>
</evidence>
<dbReference type="GO" id="GO:0019509">
    <property type="term" value="P:L-methionine salvage from methylthioadenosine"/>
    <property type="evidence" value="ECO:0007669"/>
    <property type="project" value="UniProtKB-UniRule"/>
</dbReference>
<dbReference type="NCBIfam" id="TIGR03328">
    <property type="entry name" value="salvage_mtnB"/>
    <property type="match status" value="1"/>
</dbReference>
<dbReference type="InterPro" id="IPR050197">
    <property type="entry name" value="Aldolase_class_II_sugar_metab"/>
</dbReference>
<accession>G2DF67</accession>
<comment type="function">
    <text evidence="6">Catalyzes the dehydration of methylthioribulose-1-phosphate (MTRu-1-P) into 2,3-diketo-5-methylthiopentyl-1-phosphate (DK-MTP-1-P).</text>
</comment>